<dbReference type="InterPro" id="IPR001173">
    <property type="entry name" value="Glyco_trans_2-like"/>
</dbReference>
<dbReference type="SUPFAM" id="SSF53448">
    <property type="entry name" value="Nucleotide-diphospho-sugar transferases"/>
    <property type="match status" value="1"/>
</dbReference>
<dbReference type="CDD" id="cd00761">
    <property type="entry name" value="Glyco_tranf_GTA_type"/>
    <property type="match status" value="1"/>
</dbReference>
<dbReference type="Gene3D" id="3.90.550.10">
    <property type="entry name" value="Spore Coat Polysaccharide Biosynthesis Protein SpsA, Chain A"/>
    <property type="match status" value="1"/>
</dbReference>
<organism evidence="2 3">
    <name type="scientific">Flavobacterium turcicum</name>
    <dbReference type="NCBI Taxonomy" id="2764718"/>
    <lineage>
        <taxon>Bacteria</taxon>
        <taxon>Pseudomonadati</taxon>
        <taxon>Bacteroidota</taxon>
        <taxon>Flavobacteriia</taxon>
        <taxon>Flavobacteriales</taxon>
        <taxon>Flavobacteriaceae</taxon>
        <taxon>Flavobacterium</taxon>
    </lineage>
</organism>
<gene>
    <name evidence="2" type="ORF">H8R26_09480</name>
</gene>
<feature type="domain" description="Glycosyltransferase 2-like" evidence="1">
    <location>
        <begin position="12"/>
        <end position="102"/>
    </location>
</feature>
<evidence type="ECO:0000259" key="1">
    <source>
        <dbReference type="Pfam" id="PF00535"/>
    </source>
</evidence>
<keyword evidence="3" id="KW-1185">Reference proteome</keyword>
<dbReference type="RefSeq" id="WP_166136289.1">
    <property type="nucleotide sequence ID" value="NZ_JAAOBY010000005.1"/>
</dbReference>
<comment type="caution">
    <text evidence="2">The sequence shown here is derived from an EMBL/GenBank/DDBJ whole genome shotgun (WGS) entry which is preliminary data.</text>
</comment>
<accession>A0ABR7JGR3</accession>
<proteinExistence type="predicted"/>
<dbReference type="Pfam" id="PF00535">
    <property type="entry name" value="Glycos_transf_2"/>
    <property type="match status" value="1"/>
</dbReference>
<dbReference type="Proteomes" id="UP000621670">
    <property type="component" value="Unassembled WGS sequence"/>
</dbReference>
<evidence type="ECO:0000313" key="2">
    <source>
        <dbReference type="EMBL" id="MBC5863652.1"/>
    </source>
</evidence>
<reference evidence="2 3" key="1">
    <citation type="submission" date="2020-08" db="EMBL/GenBank/DDBJ databases">
        <title>Description of novel Flavobacterium F-400 isolate.</title>
        <authorList>
            <person name="Saticioglu I."/>
            <person name="Duman M."/>
            <person name="Altun S."/>
        </authorList>
    </citation>
    <scope>NUCLEOTIDE SEQUENCE [LARGE SCALE GENOMIC DNA]</scope>
    <source>
        <strain evidence="2 3">F-400</strain>
    </source>
</reference>
<dbReference type="InterPro" id="IPR029044">
    <property type="entry name" value="Nucleotide-diphossugar_trans"/>
</dbReference>
<evidence type="ECO:0000313" key="3">
    <source>
        <dbReference type="Proteomes" id="UP000621670"/>
    </source>
</evidence>
<sequence length="303" mass="36678">MLAIIIPYYKLIFFNDTLQSLSNQTDKRFKVYIGDDSSPENPLALINSFEDKFDIVYHRFKENLGGVSLAKQWERCINLSENEEWIMILGDDDYLDDKVVASWYENYHLFDKKSEVIRFASKMAMQDKNEISNSFEHPIWEKATDAYLRKFNHLTRSSLSEYIFSRKTYDKYHFYNYPLAWNSDDQAWLDFSDNKPIFTINDSLVYVRLSSSNISGKTDNFLLKIKSQILFGKKIIKEKLHYYEYNQRLLFLRRYENDILKIRKLTVLEWFFLFVYYFKWLKYHDFKKILKRCLNTILKRNES</sequence>
<name>A0ABR7JGR3_9FLAO</name>
<protein>
    <submittedName>
        <fullName evidence="2">Glycosyltransferase family 2 protein</fullName>
    </submittedName>
</protein>
<dbReference type="EMBL" id="JACRUM010000004">
    <property type="protein sequence ID" value="MBC5863652.1"/>
    <property type="molecule type" value="Genomic_DNA"/>
</dbReference>